<dbReference type="Ensembl" id="ENSCVAT00000017856.1">
    <property type="protein sequence ID" value="ENSCVAP00000027122.1"/>
    <property type="gene ID" value="ENSCVAG00000013204.1"/>
</dbReference>
<feature type="domain" description="C-type lectin" evidence="2">
    <location>
        <begin position="20"/>
        <end position="124"/>
    </location>
</feature>
<accession>A0A3Q2E4M2</accession>
<dbReference type="PANTHER" id="PTHR45784">
    <property type="entry name" value="C-TYPE LECTIN DOMAIN FAMILY 20 MEMBER A-RELATED"/>
    <property type="match status" value="1"/>
</dbReference>
<proteinExistence type="predicted"/>
<reference evidence="3" key="1">
    <citation type="submission" date="2025-08" db="UniProtKB">
        <authorList>
            <consortium name="Ensembl"/>
        </authorList>
    </citation>
    <scope>IDENTIFICATION</scope>
</reference>
<dbReference type="AlphaFoldDB" id="A0A3Q2E4M2"/>
<protein>
    <recommendedName>
        <fullName evidence="2">C-type lectin domain-containing protein</fullName>
    </recommendedName>
</protein>
<dbReference type="Gene3D" id="3.10.100.10">
    <property type="entry name" value="Mannose-Binding Protein A, subunit A"/>
    <property type="match status" value="2"/>
</dbReference>
<dbReference type="InterPro" id="IPR018378">
    <property type="entry name" value="C-type_lectin_CS"/>
</dbReference>
<dbReference type="PANTHER" id="PTHR45784:SF3">
    <property type="entry name" value="C-TYPE LECTIN DOMAIN FAMILY 4 MEMBER K-LIKE-RELATED"/>
    <property type="match status" value="1"/>
</dbReference>
<dbReference type="PROSITE" id="PS00615">
    <property type="entry name" value="C_TYPE_LECTIN_1"/>
    <property type="match status" value="1"/>
</dbReference>
<dbReference type="InterPro" id="IPR016187">
    <property type="entry name" value="CTDL_fold"/>
</dbReference>
<dbReference type="GeneTree" id="ENSGT00940000163911"/>
<dbReference type="SMART" id="SM00034">
    <property type="entry name" value="CLECT"/>
    <property type="match status" value="2"/>
</dbReference>
<reference evidence="3" key="2">
    <citation type="submission" date="2025-09" db="UniProtKB">
        <authorList>
            <consortium name="Ensembl"/>
        </authorList>
    </citation>
    <scope>IDENTIFICATION</scope>
</reference>
<keyword evidence="4" id="KW-1185">Reference proteome</keyword>
<dbReference type="InterPro" id="IPR001304">
    <property type="entry name" value="C-type_lectin-like"/>
</dbReference>
<dbReference type="Pfam" id="PF00059">
    <property type="entry name" value="Lectin_C"/>
    <property type="match status" value="2"/>
</dbReference>
<evidence type="ECO:0000259" key="2">
    <source>
        <dbReference type="PROSITE" id="PS50041"/>
    </source>
</evidence>
<feature type="domain" description="C-type lectin" evidence="2">
    <location>
        <begin position="135"/>
        <end position="248"/>
    </location>
</feature>
<sequence length="256" mass="30355">MKRRITMERILLGAIFTRHYHFFSEPLTWNEAQTFCRQKYTDLATIENSEEHNLLYKTLQSAGYTSDVWIGLYSEIDWKWSDGYTGAGADYRHWRSDYNEPEFYHASQLCVRSGDLGNWWDDDCALNQLPFTRHYHFFSEPLTWNEAQTFCRQKYTDLATIENSEEHNLLYKTLQSAGYSSDVWIGLYSEIDWKWSDGYTGAGADYRHWRSIYNEPQFYNASQLCVKAGSFGNWWDDDCAQKRQFICNKGNFNYSI</sequence>
<dbReference type="InterPro" id="IPR016186">
    <property type="entry name" value="C-type_lectin-like/link_sf"/>
</dbReference>
<organism evidence="3 4">
    <name type="scientific">Cyprinodon variegatus</name>
    <name type="common">Sheepshead minnow</name>
    <dbReference type="NCBI Taxonomy" id="28743"/>
    <lineage>
        <taxon>Eukaryota</taxon>
        <taxon>Metazoa</taxon>
        <taxon>Chordata</taxon>
        <taxon>Craniata</taxon>
        <taxon>Vertebrata</taxon>
        <taxon>Euteleostomi</taxon>
        <taxon>Actinopterygii</taxon>
        <taxon>Neopterygii</taxon>
        <taxon>Teleostei</taxon>
        <taxon>Neoteleostei</taxon>
        <taxon>Acanthomorphata</taxon>
        <taxon>Ovalentaria</taxon>
        <taxon>Atherinomorphae</taxon>
        <taxon>Cyprinodontiformes</taxon>
        <taxon>Cyprinodontidae</taxon>
        <taxon>Cyprinodon</taxon>
    </lineage>
</organism>
<dbReference type="SUPFAM" id="SSF56436">
    <property type="entry name" value="C-type lectin-like"/>
    <property type="match status" value="2"/>
</dbReference>
<dbReference type="OMA" id="NWWDDDC"/>
<dbReference type="PROSITE" id="PS50041">
    <property type="entry name" value="C_TYPE_LECTIN_2"/>
    <property type="match status" value="2"/>
</dbReference>
<keyword evidence="1" id="KW-1015">Disulfide bond</keyword>
<dbReference type="Proteomes" id="UP000265020">
    <property type="component" value="Unassembled WGS sequence"/>
</dbReference>
<name>A0A3Q2E4M2_CYPVA</name>
<evidence type="ECO:0000256" key="1">
    <source>
        <dbReference type="ARBA" id="ARBA00023157"/>
    </source>
</evidence>
<evidence type="ECO:0000313" key="3">
    <source>
        <dbReference type="Ensembl" id="ENSCVAP00000027122.1"/>
    </source>
</evidence>
<evidence type="ECO:0000313" key="4">
    <source>
        <dbReference type="Proteomes" id="UP000265020"/>
    </source>
</evidence>